<evidence type="ECO:0000256" key="3">
    <source>
        <dbReference type="ARBA" id="ARBA00022833"/>
    </source>
</evidence>
<evidence type="ECO:0000256" key="2">
    <source>
        <dbReference type="ARBA" id="ARBA00022771"/>
    </source>
</evidence>
<sequence length="401" mass="42528">MSREIEYMEEESIPCPIVLLRGEMLTEEMDGLYRVTTKENAVSDILTVRLACGAGDAATFSGSRLYYEARVESGGAVVLGLAGPGFDEGVENQPERPGVGDVMPSWAFDGARRRKRTRQISNMYGQRWKAGDMVGVLLDIDTKEISFSLNGKDLGPAFTLNDEEVKGLYPAASLHFGQAVVFNFGRAPFEYNPRERGSKPQEPAIIEAPAKPKSRRKSTPTKPAAAAPVPAAPAPAAAASAAAVGPRAGKGKRAKGESAGAGGADGVDDEPASDGDAEPVYVDKKAADATGGSGSGSSSMRSNGHTQAGGRGKGSNNASSAGVDVESEAQAEFDRQTKEIDGLLRHETLLEGMHEMHTRHRRERKALLATQRKEGRSPSKGGAPPPFFRGICDKRRFGGRV</sequence>
<dbReference type="EMBL" id="FN649727">
    <property type="protein sequence ID" value="CBJ25764.1"/>
    <property type="molecule type" value="Genomic_DNA"/>
</dbReference>
<evidence type="ECO:0000256" key="1">
    <source>
        <dbReference type="ARBA" id="ARBA00022723"/>
    </source>
</evidence>
<feature type="compositionally biased region" description="Acidic residues" evidence="4">
    <location>
        <begin position="266"/>
        <end position="277"/>
    </location>
</feature>
<gene>
    <name evidence="6" type="ORF">Esi_0008_0235</name>
</gene>
<dbReference type="CDD" id="cd11709">
    <property type="entry name" value="SPRY"/>
    <property type="match status" value="1"/>
</dbReference>
<dbReference type="Proteomes" id="UP000002630">
    <property type="component" value="Linkage Group LG02"/>
</dbReference>
<dbReference type="PROSITE" id="PS50188">
    <property type="entry name" value="B302_SPRY"/>
    <property type="match status" value="1"/>
</dbReference>
<dbReference type="InterPro" id="IPR013320">
    <property type="entry name" value="ConA-like_dom_sf"/>
</dbReference>
<feature type="region of interest" description="Disordered" evidence="4">
    <location>
        <begin position="244"/>
        <end position="337"/>
    </location>
</feature>
<dbReference type="PANTHER" id="PTHR13363:SF5">
    <property type="entry name" value="E3 UBIQUITIN-PROTEIN LIGASE RNF123"/>
    <property type="match status" value="1"/>
</dbReference>
<dbReference type="OrthoDB" id="77405at2759"/>
<proteinExistence type="predicted"/>
<evidence type="ECO:0000313" key="6">
    <source>
        <dbReference type="EMBL" id="CBJ25764.1"/>
    </source>
</evidence>
<dbReference type="InterPro" id="IPR001870">
    <property type="entry name" value="B30.2/SPRY"/>
</dbReference>
<feature type="domain" description="B30.2/SPRY" evidence="5">
    <location>
        <begin position="1"/>
        <end position="189"/>
    </location>
</feature>
<dbReference type="GO" id="GO:0004842">
    <property type="term" value="F:ubiquitin-protein transferase activity"/>
    <property type="evidence" value="ECO:0007669"/>
    <property type="project" value="InterPro"/>
</dbReference>
<dbReference type="GO" id="GO:0008270">
    <property type="term" value="F:zinc ion binding"/>
    <property type="evidence" value="ECO:0007669"/>
    <property type="project" value="UniProtKB-KW"/>
</dbReference>
<dbReference type="InParanoid" id="D7G771"/>
<evidence type="ECO:0000313" key="7">
    <source>
        <dbReference type="Proteomes" id="UP000002630"/>
    </source>
</evidence>
<feature type="compositionally biased region" description="Low complexity" evidence="4">
    <location>
        <begin position="220"/>
        <end position="231"/>
    </location>
</feature>
<protein>
    <submittedName>
        <fullName evidence="6">Similar to ring finger protein 123</fullName>
    </submittedName>
</protein>
<keyword evidence="1" id="KW-0479">Metal-binding</keyword>
<keyword evidence="2" id="KW-0863">Zinc-finger</keyword>
<dbReference type="EMBL" id="FN649035">
    <property type="protein sequence ID" value="CBJ25764.1"/>
    <property type="molecule type" value="Genomic_DNA"/>
</dbReference>
<dbReference type="InterPro" id="IPR043136">
    <property type="entry name" value="B30.2/SPRY_sf"/>
</dbReference>
<feature type="region of interest" description="Disordered" evidence="4">
    <location>
        <begin position="192"/>
        <end position="231"/>
    </location>
</feature>
<feature type="region of interest" description="Disordered" evidence="4">
    <location>
        <begin position="369"/>
        <end position="401"/>
    </location>
</feature>
<dbReference type="Pfam" id="PF00622">
    <property type="entry name" value="SPRY"/>
    <property type="match status" value="1"/>
</dbReference>
<dbReference type="GO" id="GO:0051603">
    <property type="term" value="P:proteolysis involved in protein catabolic process"/>
    <property type="evidence" value="ECO:0007669"/>
    <property type="project" value="TreeGrafter"/>
</dbReference>
<dbReference type="InterPro" id="IPR045129">
    <property type="entry name" value="RNF123/RKP/RSPRY1"/>
</dbReference>
<evidence type="ECO:0000259" key="5">
    <source>
        <dbReference type="PROSITE" id="PS50188"/>
    </source>
</evidence>
<dbReference type="STRING" id="2880.D7G771"/>
<keyword evidence="7" id="KW-1185">Reference proteome</keyword>
<reference evidence="6 7" key="1">
    <citation type="journal article" date="2010" name="Nature">
        <title>The Ectocarpus genome and the independent evolution of multicellularity in brown algae.</title>
        <authorList>
            <person name="Cock J.M."/>
            <person name="Sterck L."/>
            <person name="Rouze P."/>
            <person name="Scornet D."/>
            <person name="Allen A.E."/>
            <person name="Amoutzias G."/>
            <person name="Anthouard V."/>
            <person name="Artiguenave F."/>
            <person name="Aury J.M."/>
            <person name="Badger J.H."/>
            <person name="Beszteri B."/>
            <person name="Billiau K."/>
            <person name="Bonnet E."/>
            <person name="Bothwell J.H."/>
            <person name="Bowler C."/>
            <person name="Boyen C."/>
            <person name="Brownlee C."/>
            <person name="Carrano C.J."/>
            <person name="Charrier B."/>
            <person name="Cho G.Y."/>
            <person name="Coelho S.M."/>
            <person name="Collen J."/>
            <person name="Corre E."/>
            <person name="Da Silva C."/>
            <person name="Delage L."/>
            <person name="Delaroque N."/>
            <person name="Dittami S.M."/>
            <person name="Doulbeau S."/>
            <person name="Elias M."/>
            <person name="Farnham G."/>
            <person name="Gachon C.M."/>
            <person name="Gschloessl B."/>
            <person name="Heesch S."/>
            <person name="Jabbari K."/>
            <person name="Jubin C."/>
            <person name="Kawai H."/>
            <person name="Kimura K."/>
            <person name="Kloareg B."/>
            <person name="Kupper F.C."/>
            <person name="Lang D."/>
            <person name="Le Bail A."/>
            <person name="Leblanc C."/>
            <person name="Lerouge P."/>
            <person name="Lohr M."/>
            <person name="Lopez P.J."/>
            <person name="Martens C."/>
            <person name="Maumus F."/>
            <person name="Michel G."/>
            <person name="Miranda-Saavedra D."/>
            <person name="Morales J."/>
            <person name="Moreau H."/>
            <person name="Motomura T."/>
            <person name="Nagasato C."/>
            <person name="Napoli C.A."/>
            <person name="Nelson D.R."/>
            <person name="Nyvall-Collen P."/>
            <person name="Peters A.F."/>
            <person name="Pommier C."/>
            <person name="Potin P."/>
            <person name="Poulain J."/>
            <person name="Quesneville H."/>
            <person name="Read B."/>
            <person name="Rensing S.A."/>
            <person name="Ritter A."/>
            <person name="Rousvoal S."/>
            <person name="Samanta M."/>
            <person name="Samson G."/>
            <person name="Schroeder D.C."/>
            <person name="Segurens B."/>
            <person name="Strittmatter M."/>
            <person name="Tonon T."/>
            <person name="Tregear J.W."/>
            <person name="Valentin K."/>
            <person name="von Dassow P."/>
            <person name="Yamagishi T."/>
            <person name="Van de Peer Y."/>
            <person name="Wincker P."/>
        </authorList>
    </citation>
    <scope>NUCLEOTIDE SEQUENCE [LARGE SCALE GENOMIC DNA]</scope>
    <source>
        <strain evidence="7">Ec32 / CCAP1310/4</strain>
    </source>
</reference>
<feature type="compositionally biased region" description="Basic and acidic residues" evidence="4">
    <location>
        <begin position="391"/>
        <end position="401"/>
    </location>
</feature>
<name>D7G771_ECTSI</name>
<dbReference type="GO" id="GO:0005737">
    <property type="term" value="C:cytoplasm"/>
    <property type="evidence" value="ECO:0007669"/>
    <property type="project" value="TreeGrafter"/>
</dbReference>
<dbReference type="PANTHER" id="PTHR13363">
    <property type="entry name" value="RING FINGER AND SRY DOMAIN-CONTAINING"/>
    <property type="match status" value="1"/>
</dbReference>
<evidence type="ECO:0000256" key="4">
    <source>
        <dbReference type="SAM" id="MobiDB-lite"/>
    </source>
</evidence>
<dbReference type="Gene3D" id="2.60.120.920">
    <property type="match status" value="1"/>
</dbReference>
<accession>D7G771</accession>
<dbReference type="SMART" id="SM00449">
    <property type="entry name" value="SPRY"/>
    <property type="match status" value="1"/>
</dbReference>
<dbReference type="AlphaFoldDB" id="D7G771"/>
<dbReference type="SUPFAM" id="SSF49899">
    <property type="entry name" value="Concanavalin A-like lectins/glucanases"/>
    <property type="match status" value="1"/>
</dbReference>
<keyword evidence="3" id="KW-0862">Zinc</keyword>
<dbReference type="eggNOG" id="KOG2242">
    <property type="taxonomic scope" value="Eukaryota"/>
</dbReference>
<organism evidence="6 7">
    <name type="scientific">Ectocarpus siliculosus</name>
    <name type="common">Brown alga</name>
    <name type="synonym">Conferva siliculosa</name>
    <dbReference type="NCBI Taxonomy" id="2880"/>
    <lineage>
        <taxon>Eukaryota</taxon>
        <taxon>Sar</taxon>
        <taxon>Stramenopiles</taxon>
        <taxon>Ochrophyta</taxon>
        <taxon>PX clade</taxon>
        <taxon>Phaeophyceae</taxon>
        <taxon>Ectocarpales</taxon>
        <taxon>Ectocarpaceae</taxon>
        <taxon>Ectocarpus</taxon>
    </lineage>
</organism>
<dbReference type="InterPro" id="IPR003877">
    <property type="entry name" value="SPRY_dom"/>
</dbReference>